<dbReference type="EnsemblMetazoa" id="CapteT196722">
    <property type="protein sequence ID" value="CapteP196722"/>
    <property type="gene ID" value="CapteG196722"/>
</dbReference>
<evidence type="ECO:0008006" key="16">
    <source>
        <dbReference type="Google" id="ProtNLM"/>
    </source>
</evidence>
<evidence type="ECO:0000256" key="2">
    <source>
        <dbReference type="ARBA" id="ARBA00006434"/>
    </source>
</evidence>
<dbReference type="Gene3D" id="1.20.1730.10">
    <property type="entry name" value="Sodium/glucose cotransporter"/>
    <property type="match status" value="1"/>
</dbReference>
<evidence type="ECO:0000313" key="15">
    <source>
        <dbReference type="Proteomes" id="UP000014760"/>
    </source>
</evidence>
<dbReference type="PROSITE" id="PS50283">
    <property type="entry name" value="NA_SOLUT_SYMP_3"/>
    <property type="match status" value="1"/>
</dbReference>
<evidence type="ECO:0000256" key="11">
    <source>
        <dbReference type="RuleBase" id="RU362091"/>
    </source>
</evidence>
<evidence type="ECO:0000256" key="10">
    <source>
        <dbReference type="ARBA" id="ARBA00023201"/>
    </source>
</evidence>
<dbReference type="Pfam" id="PF00474">
    <property type="entry name" value="SSF"/>
    <property type="match status" value="1"/>
</dbReference>
<dbReference type="EMBL" id="KB303931">
    <property type="protein sequence ID" value="ELU02543.1"/>
    <property type="molecule type" value="Genomic_DNA"/>
</dbReference>
<evidence type="ECO:0000256" key="4">
    <source>
        <dbReference type="ARBA" id="ARBA00022475"/>
    </source>
</evidence>
<keyword evidence="9 12" id="KW-0472">Membrane</keyword>
<evidence type="ECO:0000256" key="7">
    <source>
        <dbReference type="ARBA" id="ARBA00023053"/>
    </source>
</evidence>
<feature type="transmembrane region" description="Helical" evidence="12">
    <location>
        <begin position="79"/>
        <end position="97"/>
    </location>
</feature>
<dbReference type="EMBL" id="AMQN01008773">
    <property type="status" value="NOT_ANNOTATED_CDS"/>
    <property type="molecule type" value="Genomic_DNA"/>
</dbReference>
<comment type="subcellular location">
    <subcellularLocation>
        <location evidence="1">Cell membrane</location>
        <topology evidence="1">Multi-pass membrane protein</topology>
    </subcellularLocation>
</comment>
<feature type="transmembrane region" description="Helical" evidence="12">
    <location>
        <begin position="417"/>
        <end position="436"/>
    </location>
</feature>
<dbReference type="GO" id="GO:0006814">
    <property type="term" value="P:sodium ion transport"/>
    <property type="evidence" value="ECO:0007669"/>
    <property type="project" value="UniProtKB-KW"/>
</dbReference>
<reference evidence="14" key="3">
    <citation type="submission" date="2015-06" db="UniProtKB">
        <authorList>
            <consortium name="EnsemblMetazoa"/>
        </authorList>
    </citation>
    <scope>IDENTIFICATION</scope>
</reference>
<evidence type="ECO:0000256" key="1">
    <source>
        <dbReference type="ARBA" id="ARBA00004651"/>
    </source>
</evidence>
<feature type="transmembrane region" description="Helical" evidence="12">
    <location>
        <begin position="252"/>
        <end position="277"/>
    </location>
</feature>
<evidence type="ECO:0000256" key="6">
    <source>
        <dbReference type="ARBA" id="ARBA00022989"/>
    </source>
</evidence>
<evidence type="ECO:0000256" key="8">
    <source>
        <dbReference type="ARBA" id="ARBA00023065"/>
    </source>
</evidence>
<dbReference type="InterPro" id="IPR038377">
    <property type="entry name" value="Na/Glc_symporter_sf"/>
</dbReference>
<reference evidence="13 15" key="2">
    <citation type="journal article" date="2013" name="Nature">
        <title>Insights into bilaterian evolution from three spiralian genomes.</title>
        <authorList>
            <person name="Simakov O."/>
            <person name="Marletaz F."/>
            <person name="Cho S.J."/>
            <person name="Edsinger-Gonzales E."/>
            <person name="Havlak P."/>
            <person name="Hellsten U."/>
            <person name="Kuo D.H."/>
            <person name="Larsson T."/>
            <person name="Lv J."/>
            <person name="Arendt D."/>
            <person name="Savage R."/>
            <person name="Osoegawa K."/>
            <person name="de Jong P."/>
            <person name="Grimwood J."/>
            <person name="Chapman J.A."/>
            <person name="Shapiro H."/>
            <person name="Aerts A."/>
            <person name="Otillar R.P."/>
            <person name="Terry A.Y."/>
            <person name="Boore J.L."/>
            <person name="Grigoriev I.V."/>
            <person name="Lindberg D.R."/>
            <person name="Seaver E.C."/>
            <person name="Weisblat D.A."/>
            <person name="Putnam N.H."/>
            <person name="Rokhsar D.S."/>
        </authorList>
    </citation>
    <scope>NUCLEOTIDE SEQUENCE</scope>
    <source>
        <strain evidence="13 15">I ESC-2004</strain>
    </source>
</reference>
<evidence type="ECO:0000256" key="12">
    <source>
        <dbReference type="SAM" id="Phobius"/>
    </source>
</evidence>
<feature type="transmembrane region" description="Helical" evidence="12">
    <location>
        <begin position="166"/>
        <end position="193"/>
    </location>
</feature>
<dbReference type="InterPro" id="IPR001734">
    <property type="entry name" value="Na/solute_symporter"/>
</dbReference>
<keyword evidence="3" id="KW-0813">Transport</keyword>
<dbReference type="HOGENOM" id="CLU_018808_11_1_1"/>
<organism evidence="13">
    <name type="scientific">Capitella teleta</name>
    <name type="common">Polychaete worm</name>
    <dbReference type="NCBI Taxonomy" id="283909"/>
    <lineage>
        <taxon>Eukaryota</taxon>
        <taxon>Metazoa</taxon>
        <taxon>Spiralia</taxon>
        <taxon>Lophotrochozoa</taxon>
        <taxon>Annelida</taxon>
        <taxon>Polychaeta</taxon>
        <taxon>Sedentaria</taxon>
        <taxon>Scolecida</taxon>
        <taxon>Capitellidae</taxon>
        <taxon>Capitella</taxon>
    </lineage>
</organism>
<dbReference type="STRING" id="283909.R7UFI4"/>
<dbReference type="InterPro" id="IPR051163">
    <property type="entry name" value="Sodium:Solute_Symporter_SSF"/>
</dbReference>
<dbReference type="Proteomes" id="UP000014760">
    <property type="component" value="Unassembled WGS sequence"/>
</dbReference>
<keyword evidence="4" id="KW-1003">Cell membrane</keyword>
<dbReference type="PANTHER" id="PTHR42985:SF40">
    <property type="entry name" value="LD47995P-RELATED"/>
    <property type="match status" value="1"/>
</dbReference>
<keyword evidence="10" id="KW-0739">Sodium transport</keyword>
<name>R7UFI4_CAPTE</name>
<feature type="transmembrane region" description="Helical" evidence="12">
    <location>
        <begin position="485"/>
        <end position="507"/>
    </location>
</feature>
<dbReference type="AlphaFoldDB" id="R7UFI4"/>
<feature type="transmembrane region" description="Helical" evidence="12">
    <location>
        <begin position="213"/>
        <end position="231"/>
    </location>
</feature>
<keyword evidence="5 12" id="KW-0812">Transmembrane</keyword>
<protein>
    <recommendedName>
        <fullName evidence="16">Sodium-dependent multivitamin transporter</fullName>
    </recommendedName>
</protein>
<feature type="transmembrane region" description="Helical" evidence="12">
    <location>
        <begin position="386"/>
        <end position="405"/>
    </location>
</feature>
<evidence type="ECO:0000313" key="14">
    <source>
        <dbReference type="EnsemblMetazoa" id="CapteP196722"/>
    </source>
</evidence>
<comment type="similarity">
    <text evidence="2 11">Belongs to the sodium:solute symporter (SSF) (TC 2.A.21) family.</text>
</comment>
<gene>
    <name evidence="13" type="ORF">CAPTEDRAFT_196722</name>
</gene>
<evidence type="ECO:0000313" key="13">
    <source>
        <dbReference type="EMBL" id="ELU02543.1"/>
    </source>
</evidence>
<keyword evidence="15" id="KW-1185">Reference proteome</keyword>
<dbReference type="OrthoDB" id="6132759at2759"/>
<feature type="transmembrane region" description="Helical" evidence="12">
    <location>
        <begin position="6"/>
        <end position="27"/>
    </location>
</feature>
<feature type="transmembrane region" description="Helical" evidence="12">
    <location>
        <begin position="361"/>
        <end position="380"/>
    </location>
</feature>
<dbReference type="OMA" id="RYGIQWI"/>
<dbReference type="GO" id="GO:0005886">
    <property type="term" value="C:plasma membrane"/>
    <property type="evidence" value="ECO:0007669"/>
    <property type="project" value="UniProtKB-SubCell"/>
</dbReference>
<dbReference type="GO" id="GO:0015293">
    <property type="term" value="F:symporter activity"/>
    <property type="evidence" value="ECO:0007669"/>
    <property type="project" value="TreeGrafter"/>
</dbReference>
<feature type="transmembrane region" description="Helical" evidence="12">
    <location>
        <begin position="47"/>
        <end position="67"/>
    </location>
</feature>
<evidence type="ECO:0000256" key="9">
    <source>
        <dbReference type="ARBA" id="ARBA00023136"/>
    </source>
</evidence>
<sequence>MAGLQWADYLIFAFFLLASLAIGVYHAFSGKQRTTQEFIMADRNLKVLPTVLSLVVSFVAAGIIIGSSAEVYSYGTKQWFGDLLGFAVAIIFAERLFVPWIFPLKLTSVYEMLYIGTSIYAPSLALEAATGFPTKASIPIMAAAATTYTALGGMRAVIWTDVFQSAILLCGVLAVITKGCMEVGGISEVFHYAQEEGRILGFSTSFDPRERSTIWGSIFGWGTSWAFIYGLQQMSTQRYSATASLRDARLSLLLTIPCLLILASLFYLNGFIVLAYFAKERCDPLLNGDINSSNQILPYFVKIVFASTRGFSGLFLATLYSGALSSVSSSLSGCAANAWEDILKPHFVNLSDFRAAVLNKCLVVAFGFIGAAVAFLAAIMPGPVSQVAVSFLSATGGPLHGMFILGGISDTADWQGALLGCGAGCVLNLVIIFGSWSSPAFSPTLPPLPSDYCPMFNGTLSTSTANATSVNASLHGMENLYAVSFLWYALIGCSVTVTVGWISSQIFNIGHKKGKKDIDARLRLPWRAVFTFATLPPIDIDENSYHDIRRAELAMNRCPVEINRFLLFYHSIWKSSIPLKIMDSSSEKALIRRVRERIWKIKMQKAIKKLQEMGHDLFEWLRETVSLELPAADPLHCQATRYEE</sequence>
<dbReference type="PANTHER" id="PTHR42985">
    <property type="entry name" value="SODIUM-COUPLED MONOCARBOXYLATE TRANSPORTER"/>
    <property type="match status" value="1"/>
</dbReference>
<keyword evidence="8" id="KW-0406">Ion transport</keyword>
<evidence type="ECO:0000256" key="5">
    <source>
        <dbReference type="ARBA" id="ARBA00022692"/>
    </source>
</evidence>
<evidence type="ECO:0000256" key="3">
    <source>
        <dbReference type="ARBA" id="ARBA00022448"/>
    </source>
</evidence>
<accession>R7UFI4</accession>
<keyword evidence="6 12" id="KW-1133">Transmembrane helix</keyword>
<proteinExistence type="inferred from homology"/>
<reference evidence="15" key="1">
    <citation type="submission" date="2012-12" db="EMBL/GenBank/DDBJ databases">
        <authorList>
            <person name="Hellsten U."/>
            <person name="Grimwood J."/>
            <person name="Chapman J.A."/>
            <person name="Shapiro H."/>
            <person name="Aerts A."/>
            <person name="Otillar R.P."/>
            <person name="Terry A.Y."/>
            <person name="Boore J.L."/>
            <person name="Simakov O."/>
            <person name="Marletaz F."/>
            <person name="Cho S.-J."/>
            <person name="Edsinger-Gonzales E."/>
            <person name="Havlak P."/>
            <person name="Kuo D.-H."/>
            <person name="Larsson T."/>
            <person name="Lv J."/>
            <person name="Arendt D."/>
            <person name="Savage R."/>
            <person name="Osoegawa K."/>
            <person name="de Jong P."/>
            <person name="Lindberg D.R."/>
            <person name="Seaver E.C."/>
            <person name="Weisblat D.A."/>
            <person name="Putnam N.H."/>
            <person name="Grigoriev I.V."/>
            <person name="Rokhsar D.S."/>
        </authorList>
    </citation>
    <scope>NUCLEOTIDE SEQUENCE</scope>
    <source>
        <strain evidence="15">I ESC-2004</strain>
    </source>
</reference>
<keyword evidence="7" id="KW-0915">Sodium</keyword>